<comment type="caution">
    <text evidence="1">The sequence shown here is derived from an EMBL/GenBank/DDBJ whole genome shotgun (WGS) entry which is preliminary data.</text>
</comment>
<dbReference type="SUPFAM" id="SSF63380">
    <property type="entry name" value="Riboflavin synthase domain-like"/>
    <property type="match status" value="1"/>
</dbReference>
<keyword evidence="2" id="KW-1185">Reference proteome</keyword>
<protein>
    <recommendedName>
        <fullName evidence="3">FAD-binding FR-type domain-containing protein</fullName>
    </recommendedName>
</protein>
<name>A0ABW5MS10_9SPHI</name>
<dbReference type="Gene3D" id="3.40.50.80">
    <property type="entry name" value="Nucleotide-binding domain of ferredoxin-NADP reductase (FNR) module"/>
    <property type="match status" value="1"/>
</dbReference>
<organism evidence="1 2">
    <name type="scientific">Pedobacter vanadiisoli</name>
    <dbReference type="NCBI Taxonomy" id="1761975"/>
    <lineage>
        <taxon>Bacteria</taxon>
        <taxon>Pseudomonadati</taxon>
        <taxon>Bacteroidota</taxon>
        <taxon>Sphingobacteriia</taxon>
        <taxon>Sphingobacteriales</taxon>
        <taxon>Sphingobacteriaceae</taxon>
        <taxon>Pedobacter</taxon>
    </lineage>
</organism>
<dbReference type="PANTHER" id="PTHR30157">
    <property type="entry name" value="FERRIC REDUCTASE, NADPH-DEPENDENT"/>
    <property type="match status" value="1"/>
</dbReference>
<evidence type="ECO:0008006" key="3">
    <source>
        <dbReference type="Google" id="ProtNLM"/>
    </source>
</evidence>
<dbReference type="InterPro" id="IPR017938">
    <property type="entry name" value="Riboflavin_synthase-like_b-brl"/>
</dbReference>
<dbReference type="InterPro" id="IPR039261">
    <property type="entry name" value="FNR_nucleotide-bd"/>
</dbReference>
<dbReference type="RefSeq" id="WP_379082641.1">
    <property type="nucleotide sequence ID" value="NZ_JBHULL010000043.1"/>
</dbReference>
<accession>A0ABW5MS10</accession>
<dbReference type="Proteomes" id="UP001597461">
    <property type="component" value="Unassembled WGS sequence"/>
</dbReference>
<dbReference type="InterPro" id="IPR039374">
    <property type="entry name" value="SIP_fam"/>
</dbReference>
<evidence type="ECO:0000313" key="1">
    <source>
        <dbReference type="EMBL" id="MFD2584993.1"/>
    </source>
</evidence>
<reference evidence="2" key="1">
    <citation type="journal article" date="2019" name="Int. J. Syst. Evol. Microbiol.">
        <title>The Global Catalogue of Microorganisms (GCM) 10K type strain sequencing project: providing services to taxonomists for standard genome sequencing and annotation.</title>
        <authorList>
            <consortium name="The Broad Institute Genomics Platform"/>
            <consortium name="The Broad Institute Genome Sequencing Center for Infectious Disease"/>
            <person name="Wu L."/>
            <person name="Ma J."/>
        </authorList>
    </citation>
    <scope>NUCLEOTIDE SEQUENCE [LARGE SCALE GENOMIC DNA]</scope>
    <source>
        <strain evidence="2">KCTC 42866</strain>
    </source>
</reference>
<dbReference type="EMBL" id="JBHULL010000043">
    <property type="protein sequence ID" value="MFD2584993.1"/>
    <property type="molecule type" value="Genomic_DNA"/>
</dbReference>
<dbReference type="PANTHER" id="PTHR30157:SF0">
    <property type="entry name" value="NADPH-DEPENDENT FERRIC-CHELATE REDUCTASE"/>
    <property type="match status" value="1"/>
</dbReference>
<gene>
    <name evidence="1" type="ORF">ACFSR6_21025</name>
</gene>
<evidence type="ECO:0000313" key="2">
    <source>
        <dbReference type="Proteomes" id="UP001597461"/>
    </source>
</evidence>
<dbReference type="Gene3D" id="2.40.30.10">
    <property type="entry name" value="Translation factors"/>
    <property type="match status" value="1"/>
</dbReference>
<sequence>MMPKSPSWLNNTMETVISNKTFHVEVAEIKMLSSNLKCVTFRGDFFNAGFIPGNSVLFKVNANDYRHYTLSAFDQAKDTCEVIFYLNQQGPGYNFAANIQKGDHLELIADCARVKYNEASNQHFFFGDETSMGLYESLGKKAVDEEVEYFGILELQEENFDSVNHLNLLIDVVPSDLNAPAKNAITWMDNMHPLCWKMWQNATFYLTGRAKSVQQFKRYLKQRGVSFRQIVTMAYWEIGKVGGG</sequence>
<proteinExistence type="predicted"/>